<dbReference type="EMBL" id="JAPFFF010000058">
    <property type="protein sequence ID" value="KAK8837800.1"/>
    <property type="molecule type" value="Genomic_DNA"/>
</dbReference>
<feature type="coiled-coil region" evidence="1">
    <location>
        <begin position="37"/>
        <end position="139"/>
    </location>
</feature>
<protein>
    <submittedName>
        <fullName evidence="2">Uncharacterized protein</fullName>
    </submittedName>
</protein>
<proteinExistence type="predicted"/>
<evidence type="ECO:0000313" key="2">
    <source>
        <dbReference type="EMBL" id="KAK8837800.1"/>
    </source>
</evidence>
<evidence type="ECO:0000313" key="3">
    <source>
        <dbReference type="Proteomes" id="UP001470230"/>
    </source>
</evidence>
<evidence type="ECO:0000256" key="1">
    <source>
        <dbReference type="SAM" id="Coils"/>
    </source>
</evidence>
<gene>
    <name evidence="2" type="ORF">M9Y10_036338</name>
</gene>
<keyword evidence="3" id="KW-1185">Reference proteome</keyword>
<reference evidence="2 3" key="1">
    <citation type="submission" date="2024-04" db="EMBL/GenBank/DDBJ databases">
        <title>Tritrichomonas musculus Genome.</title>
        <authorList>
            <person name="Alves-Ferreira E."/>
            <person name="Grigg M."/>
            <person name="Lorenzi H."/>
            <person name="Galac M."/>
        </authorList>
    </citation>
    <scope>NUCLEOTIDE SEQUENCE [LARGE SCALE GENOMIC DNA]</scope>
    <source>
        <strain evidence="2 3">EAF2021</strain>
    </source>
</reference>
<organism evidence="2 3">
    <name type="scientific">Tritrichomonas musculus</name>
    <dbReference type="NCBI Taxonomy" id="1915356"/>
    <lineage>
        <taxon>Eukaryota</taxon>
        <taxon>Metamonada</taxon>
        <taxon>Parabasalia</taxon>
        <taxon>Tritrichomonadida</taxon>
        <taxon>Tritrichomonadidae</taxon>
        <taxon>Tritrichomonas</taxon>
    </lineage>
</organism>
<comment type="caution">
    <text evidence="2">The sequence shown here is derived from an EMBL/GenBank/DDBJ whole genome shotgun (WGS) entry which is preliminary data.</text>
</comment>
<sequence length="184" mass="21438">MYSEIEQLRADRYAASRTLWTGNFWQNEREIKAVDIINRESLRIFELEQQYASAQEALNELTSSAESEIVQLEQLSQNASNGIAKLEKELEMFKKTQSKQKAMTENELQKDQNTYQTASKLLDERLRQAQIELESVKETIESFEPRPYLKNPQAQELYLQFKALINAQEKEIRALLRTATKSEA</sequence>
<name>A0ABR2GX09_9EUKA</name>
<dbReference type="Proteomes" id="UP001470230">
    <property type="component" value="Unassembled WGS sequence"/>
</dbReference>
<keyword evidence="1" id="KW-0175">Coiled coil</keyword>
<accession>A0ABR2GX09</accession>